<evidence type="ECO:0000256" key="1">
    <source>
        <dbReference type="ARBA" id="ARBA00009405"/>
    </source>
</evidence>
<dbReference type="SUPFAM" id="SSF51569">
    <property type="entry name" value="Aldolase"/>
    <property type="match status" value="1"/>
</dbReference>
<dbReference type="PANTHER" id="PTHR42738">
    <property type="entry name" value="HYDROXYMETHYLGLUTARYL-COA LYASE"/>
    <property type="match status" value="1"/>
</dbReference>
<dbReference type="Proteomes" id="UP001595923">
    <property type="component" value="Unassembled WGS sequence"/>
</dbReference>
<dbReference type="Gene3D" id="3.20.20.70">
    <property type="entry name" value="Aldolase class I"/>
    <property type="match status" value="1"/>
</dbReference>
<dbReference type="EMBL" id="JBHSFQ010000041">
    <property type="protein sequence ID" value="MFC4565609.1"/>
    <property type="molecule type" value="Genomic_DNA"/>
</dbReference>
<evidence type="ECO:0000256" key="2">
    <source>
        <dbReference type="ARBA" id="ARBA00022723"/>
    </source>
</evidence>
<dbReference type="InterPro" id="IPR043594">
    <property type="entry name" value="HMGL"/>
</dbReference>
<dbReference type="InterPro" id="IPR000891">
    <property type="entry name" value="PYR_CT"/>
</dbReference>
<evidence type="ECO:0000259" key="4">
    <source>
        <dbReference type="PROSITE" id="PS50991"/>
    </source>
</evidence>
<accession>A0ABV9E612</accession>
<dbReference type="PANTHER" id="PTHR42738:SF7">
    <property type="entry name" value="HYDROXYMETHYLGLUTARYL-COA LYASE"/>
    <property type="match status" value="1"/>
</dbReference>
<dbReference type="CDD" id="cd07938">
    <property type="entry name" value="DRE_TIM_HMGL"/>
    <property type="match status" value="1"/>
</dbReference>
<sequence length="303" mass="31009">MDGHVEIVEVGPRDGLQNEDTPLTVEQKLELIARAVAAGARRIEAVSFVDPRRVPQMAGAEEVMAGVPRGGVSYIGLVLNRRGLDRALAAGVDEVNVAIPATDGFCRRNQGCTVEEMLAAFEDIARAAAAAGMPVSATVSTAFGCPFDGETPPGRVAAIAQRAAEAGAVEIAIADTIGVGVPRQVADLVRRVREVAGGAVLRCHFHNTRNTGYANALAAYEHGVTVLDASLGGFGGCPFAPGATGNIATEDLVYLLDRSGAATGVDGPAMARTGQWLGTLLGKEPPALLGRAGFAWGGAATSG</sequence>
<gene>
    <name evidence="5" type="ORF">ACFO4E_27440</name>
</gene>
<dbReference type="InterPro" id="IPR013785">
    <property type="entry name" value="Aldolase_TIM"/>
</dbReference>
<evidence type="ECO:0000313" key="6">
    <source>
        <dbReference type="Proteomes" id="UP001595923"/>
    </source>
</evidence>
<evidence type="ECO:0000313" key="5">
    <source>
        <dbReference type="EMBL" id="MFC4565609.1"/>
    </source>
</evidence>
<name>A0ABV9E612_9ACTN</name>
<proteinExistence type="inferred from homology"/>
<keyword evidence="2" id="KW-0479">Metal-binding</keyword>
<dbReference type="RefSeq" id="WP_378579747.1">
    <property type="nucleotide sequence ID" value="NZ_JBHSFQ010000041.1"/>
</dbReference>
<dbReference type="GO" id="GO:0016829">
    <property type="term" value="F:lyase activity"/>
    <property type="evidence" value="ECO:0007669"/>
    <property type="project" value="UniProtKB-KW"/>
</dbReference>
<keyword evidence="3 5" id="KW-0456">Lyase</keyword>
<dbReference type="Pfam" id="PF00682">
    <property type="entry name" value="HMGL-like"/>
    <property type="match status" value="1"/>
</dbReference>
<dbReference type="PROSITE" id="PS50991">
    <property type="entry name" value="PYR_CT"/>
    <property type="match status" value="1"/>
</dbReference>
<feature type="domain" description="Pyruvate carboxyltransferase" evidence="4">
    <location>
        <begin position="5"/>
        <end position="271"/>
    </location>
</feature>
<protein>
    <submittedName>
        <fullName evidence="5">Hydroxymethylglutaryl-CoA lyase</fullName>
    </submittedName>
</protein>
<comment type="similarity">
    <text evidence="1">Belongs to the HMG-CoA lyase family.</text>
</comment>
<comment type="caution">
    <text evidence="5">The sequence shown here is derived from an EMBL/GenBank/DDBJ whole genome shotgun (WGS) entry which is preliminary data.</text>
</comment>
<reference evidence="6" key="1">
    <citation type="journal article" date="2019" name="Int. J. Syst. Evol. Microbiol.">
        <title>The Global Catalogue of Microorganisms (GCM) 10K type strain sequencing project: providing services to taxonomists for standard genome sequencing and annotation.</title>
        <authorList>
            <consortium name="The Broad Institute Genomics Platform"/>
            <consortium name="The Broad Institute Genome Sequencing Center for Infectious Disease"/>
            <person name="Wu L."/>
            <person name="Ma J."/>
        </authorList>
    </citation>
    <scope>NUCLEOTIDE SEQUENCE [LARGE SCALE GENOMIC DNA]</scope>
    <source>
        <strain evidence="6">XZYJ18</strain>
    </source>
</reference>
<keyword evidence="6" id="KW-1185">Reference proteome</keyword>
<dbReference type="NCBIfam" id="NF004283">
    <property type="entry name" value="PRK05692.1"/>
    <property type="match status" value="1"/>
</dbReference>
<organism evidence="5 6">
    <name type="scientific">Nocardiopsis mangrovi</name>
    <dbReference type="NCBI Taxonomy" id="1179818"/>
    <lineage>
        <taxon>Bacteria</taxon>
        <taxon>Bacillati</taxon>
        <taxon>Actinomycetota</taxon>
        <taxon>Actinomycetes</taxon>
        <taxon>Streptosporangiales</taxon>
        <taxon>Nocardiopsidaceae</taxon>
        <taxon>Nocardiopsis</taxon>
    </lineage>
</organism>
<evidence type="ECO:0000256" key="3">
    <source>
        <dbReference type="ARBA" id="ARBA00023239"/>
    </source>
</evidence>